<dbReference type="EMBL" id="JAVIJP010000013">
    <property type="protein sequence ID" value="KAL3645133.1"/>
    <property type="molecule type" value="Genomic_DNA"/>
</dbReference>
<accession>A0ABD3DS77</accession>
<sequence>MVGALSIVGSSLVDSKTCPCLCFEALPSCNLNGGDLISQRHSVGRSRKHVNGLGPLDLSSSFFDHSSVKALSGAKKSFRKKRKSRSLVVVDELAGHYEDNFEDVKRLEVIG</sequence>
<name>A0ABD3DS77_9LAMI</name>
<proteinExistence type="predicted"/>
<evidence type="ECO:0000313" key="1">
    <source>
        <dbReference type="EMBL" id="KAL3645133.1"/>
    </source>
</evidence>
<reference evidence="2" key="1">
    <citation type="journal article" date="2024" name="IScience">
        <title>Strigolactones Initiate the Formation of Haustorium-like Structures in Castilleja.</title>
        <authorList>
            <person name="Buerger M."/>
            <person name="Peterson D."/>
            <person name="Chory J."/>
        </authorList>
    </citation>
    <scope>NUCLEOTIDE SEQUENCE [LARGE SCALE GENOMIC DNA]</scope>
</reference>
<protein>
    <submittedName>
        <fullName evidence="1">Uncharacterized protein</fullName>
    </submittedName>
</protein>
<evidence type="ECO:0000313" key="2">
    <source>
        <dbReference type="Proteomes" id="UP001632038"/>
    </source>
</evidence>
<organism evidence="1 2">
    <name type="scientific">Castilleja foliolosa</name>
    <dbReference type="NCBI Taxonomy" id="1961234"/>
    <lineage>
        <taxon>Eukaryota</taxon>
        <taxon>Viridiplantae</taxon>
        <taxon>Streptophyta</taxon>
        <taxon>Embryophyta</taxon>
        <taxon>Tracheophyta</taxon>
        <taxon>Spermatophyta</taxon>
        <taxon>Magnoliopsida</taxon>
        <taxon>eudicotyledons</taxon>
        <taxon>Gunneridae</taxon>
        <taxon>Pentapetalae</taxon>
        <taxon>asterids</taxon>
        <taxon>lamiids</taxon>
        <taxon>Lamiales</taxon>
        <taxon>Orobanchaceae</taxon>
        <taxon>Pedicularideae</taxon>
        <taxon>Castillejinae</taxon>
        <taxon>Castilleja</taxon>
    </lineage>
</organism>
<gene>
    <name evidence="1" type="ORF">CASFOL_010313</name>
</gene>
<comment type="caution">
    <text evidence="1">The sequence shown here is derived from an EMBL/GenBank/DDBJ whole genome shotgun (WGS) entry which is preliminary data.</text>
</comment>
<dbReference type="AlphaFoldDB" id="A0ABD3DS77"/>
<dbReference type="Proteomes" id="UP001632038">
    <property type="component" value="Unassembled WGS sequence"/>
</dbReference>
<keyword evidence="2" id="KW-1185">Reference proteome</keyword>